<reference evidence="1 2" key="1">
    <citation type="journal article" date="2020" name="Phytopathology">
        <title>Genome Sequence Resources of Colletotrichum truncatum, C. plurivorum, C. musicola, and C. sojae: Four Species Pathogenic to Soybean (Glycine max).</title>
        <authorList>
            <person name="Rogerio F."/>
            <person name="Boufleur T.R."/>
            <person name="Ciampi-Guillardi M."/>
            <person name="Sukno S.A."/>
            <person name="Thon M.R."/>
            <person name="Massola Junior N.S."/>
            <person name="Baroncelli R."/>
        </authorList>
    </citation>
    <scope>NUCLEOTIDE SEQUENCE [LARGE SCALE GENOMIC DNA]</scope>
    <source>
        <strain evidence="1 2">CMES1059</strain>
    </source>
</reference>
<organism evidence="1 2">
    <name type="scientific">Colletotrichum truncatum</name>
    <name type="common">Anthracnose fungus</name>
    <name type="synonym">Colletotrichum capsici</name>
    <dbReference type="NCBI Taxonomy" id="5467"/>
    <lineage>
        <taxon>Eukaryota</taxon>
        <taxon>Fungi</taxon>
        <taxon>Dikarya</taxon>
        <taxon>Ascomycota</taxon>
        <taxon>Pezizomycotina</taxon>
        <taxon>Sordariomycetes</taxon>
        <taxon>Hypocreomycetidae</taxon>
        <taxon>Glomerellales</taxon>
        <taxon>Glomerellaceae</taxon>
        <taxon>Colletotrichum</taxon>
        <taxon>Colletotrichum truncatum species complex</taxon>
    </lineage>
</organism>
<name>A0ACC3ZDY9_COLTU</name>
<evidence type="ECO:0000313" key="2">
    <source>
        <dbReference type="Proteomes" id="UP000805649"/>
    </source>
</evidence>
<dbReference type="Proteomes" id="UP000805649">
    <property type="component" value="Unassembled WGS sequence"/>
</dbReference>
<keyword evidence="2" id="KW-1185">Reference proteome</keyword>
<comment type="caution">
    <text evidence="1">The sequence shown here is derived from an EMBL/GenBank/DDBJ whole genome shotgun (WGS) entry which is preliminary data.</text>
</comment>
<dbReference type="EMBL" id="VUJX02000001">
    <property type="protein sequence ID" value="KAL0942373.1"/>
    <property type="molecule type" value="Genomic_DNA"/>
</dbReference>
<accession>A0ACC3ZDY9</accession>
<evidence type="ECO:0000313" key="1">
    <source>
        <dbReference type="EMBL" id="KAL0942373.1"/>
    </source>
</evidence>
<proteinExistence type="predicted"/>
<gene>
    <name evidence="1" type="ORF">CTRU02_200259</name>
</gene>
<sequence length="825" mass="89613">MGSWGTSAERRADRMPKMHVQATGVQREDQADNDVVRNAMMKNDLGTIRIDELPLDNTRRERYIAQPSRHRPVITERSEALNGYLALAVNGLNDSEALAVKDLDDLGGPSVYRPPGGPSKKYTESRRPNDTALQGMQTSRNGILLPLGAEVRRFPTLTDADGHSLDAGVAGGEAPIVSPPAKDVPKACKATTANFVAPKKKDATQINGPLIQKVSNPDASLAPHLRNRNFANQHPASILSQDTEGTPRTAASHVATNTLTEPSTVQFGDRLIWRGPCKTVIPGKGQEFRDVYIELKLVSSVDCPQGEAVFILIHQQCPIKRHSLEGYSIVFHKNQQCIVKSVSANIKDAQEIRYNLKFSTIEDSQKFADGAEKLQRVMKYLNDTAITIVNEAEDTYKNRSQESNPPKKSAEVLESPEIMSTAVSSEIQNLPPLQTGAGEESSNIIADIADAFGKLSLDKVKTSPMYQPDRRGPEPLVQYTAEELLKRRASAEAPPGIQYVKIPLLKSHNRVPPHLQQNNQKLKASSLNATQASAQSCQNWLTGNKTPKVKTDETDSFGQKVAAPLIEDPNSHVPVNSISEVDQQISTENTGRDLTTTKEDFKLVTESDVVGESEDTTADSAVLIEEQTKPSANREENEPSIGHQVETLVSNTAQAVQQKATVPQTYEATPPMFENPLLSQAQNVQVFGGQGLPSQESTPQITCQSPIVAQQLVPGIQHFCPTGTVHAISVTYHISYGDNSELGQPQVGQLAVPAVHQTNASHLSNRMVFSPTAQPFQSTTRPLAHPQSSSPAATRIRRGLGSSIFATGHCDVKHAGNFTGGTAFQ</sequence>
<protein>
    <submittedName>
        <fullName evidence="1">Uncharacterized protein</fullName>
    </submittedName>
</protein>